<reference evidence="1 2" key="1">
    <citation type="submission" date="2019-10" db="EMBL/GenBank/DDBJ databases">
        <title>Description of Paenibacillus terricola sp. nov.</title>
        <authorList>
            <person name="Carlier A."/>
            <person name="Qi S."/>
        </authorList>
    </citation>
    <scope>NUCLEOTIDE SEQUENCE [LARGE SCALE GENOMIC DNA]</scope>
    <source>
        <strain evidence="1 2">LMG 31459</strain>
    </source>
</reference>
<dbReference type="EMBL" id="WHOB01000043">
    <property type="protein sequence ID" value="NOU80377.1"/>
    <property type="molecule type" value="Genomic_DNA"/>
</dbReference>
<proteinExistence type="predicted"/>
<dbReference type="RefSeq" id="WP_039306234.1">
    <property type="nucleotide sequence ID" value="NZ_WHOB01000043.1"/>
</dbReference>
<organism evidence="1 2">
    <name type="scientific">Paenibacillus phytohabitans</name>
    <dbReference type="NCBI Taxonomy" id="2654978"/>
    <lineage>
        <taxon>Bacteria</taxon>
        <taxon>Bacillati</taxon>
        <taxon>Bacillota</taxon>
        <taxon>Bacilli</taxon>
        <taxon>Bacillales</taxon>
        <taxon>Paenibacillaceae</taxon>
        <taxon>Paenibacillus</taxon>
    </lineage>
</organism>
<gene>
    <name evidence="1" type="ORF">GC101_16025</name>
</gene>
<dbReference type="Proteomes" id="UP000596857">
    <property type="component" value="Unassembled WGS sequence"/>
</dbReference>
<comment type="caution">
    <text evidence="1">The sequence shown here is derived from an EMBL/GenBank/DDBJ whole genome shotgun (WGS) entry which is preliminary data.</text>
</comment>
<sequence length="124" mass="14285">MSLIVSIIKKRDIIVDTELLEAQVPEPHNNLFGFESYREKLWGNDFINELGCKMLYSLGSTNIYAYDEDLDKLRSEFLILLDNLDGIQLHIDDFRDFIEFAAGNALEMIKIALTEKDKVGIAIW</sequence>
<protein>
    <recommendedName>
        <fullName evidence="3">DUF1877 family protein</fullName>
    </recommendedName>
</protein>
<accession>A0ABX1YHF4</accession>
<evidence type="ECO:0000313" key="2">
    <source>
        <dbReference type="Proteomes" id="UP000596857"/>
    </source>
</evidence>
<evidence type="ECO:0000313" key="1">
    <source>
        <dbReference type="EMBL" id="NOU80377.1"/>
    </source>
</evidence>
<name>A0ABX1YHF4_9BACL</name>
<evidence type="ECO:0008006" key="3">
    <source>
        <dbReference type="Google" id="ProtNLM"/>
    </source>
</evidence>
<keyword evidence="2" id="KW-1185">Reference proteome</keyword>